<feature type="binding site" evidence="10">
    <location>
        <position position="68"/>
    </location>
    <ligand>
        <name>substrate</name>
    </ligand>
</feature>
<evidence type="ECO:0000256" key="6">
    <source>
        <dbReference type="ARBA" id="ARBA00022842"/>
    </source>
</evidence>
<gene>
    <name evidence="12" type="ORF">Lwor_1664</name>
</gene>
<dbReference type="EMBL" id="LNZC01000020">
    <property type="protein sequence ID" value="KTD78269.1"/>
    <property type="molecule type" value="Genomic_DNA"/>
</dbReference>
<evidence type="ECO:0000256" key="2">
    <source>
        <dbReference type="ARBA" id="ARBA00011738"/>
    </source>
</evidence>
<accession>A0A0W1AAA5</accession>
<feature type="binding site" evidence="10">
    <location>
        <begin position="8"/>
        <end position="13"/>
    </location>
    <ligand>
        <name>substrate</name>
    </ligand>
</feature>
<dbReference type="NCBIfam" id="TIGR00042">
    <property type="entry name" value="RdgB/HAM1 family non-canonical purine NTP pyrophosphatase"/>
    <property type="match status" value="1"/>
</dbReference>
<keyword evidence="5 10" id="KW-0378">Hydrolase</keyword>
<dbReference type="AlphaFoldDB" id="A0A0W1AAA5"/>
<reference evidence="12 13" key="1">
    <citation type="submission" date="2015-11" db="EMBL/GenBank/DDBJ databases">
        <title>Genomic analysis of 38 Legionella species identifies large and diverse effector repertoires.</title>
        <authorList>
            <person name="Burstein D."/>
            <person name="Amaro F."/>
            <person name="Zusman T."/>
            <person name="Lifshitz Z."/>
            <person name="Cohen O."/>
            <person name="Gilbert J.A."/>
            <person name="Pupko T."/>
            <person name="Shuman H.A."/>
            <person name="Segal G."/>
        </authorList>
    </citation>
    <scope>NUCLEOTIDE SEQUENCE [LARGE SCALE GENOMIC DNA]</scope>
    <source>
        <strain evidence="12 13">ATCC 49508</strain>
    </source>
</reference>
<keyword evidence="7 10" id="KW-0546">Nucleotide metabolism</keyword>
<dbReference type="OrthoDB" id="9807456at2"/>
<dbReference type="STRING" id="45076.Lwor_1664"/>
<evidence type="ECO:0000256" key="10">
    <source>
        <dbReference type="HAMAP-Rule" id="MF_01405"/>
    </source>
</evidence>
<dbReference type="FunFam" id="3.90.950.10:FF:000001">
    <property type="entry name" value="dITP/XTP pyrophosphatase"/>
    <property type="match status" value="1"/>
</dbReference>
<dbReference type="GO" id="GO:0009117">
    <property type="term" value="P:nucleotide metabolic process"/>
    <property type="evidence" value="ECO:0007669"/>
    <property type="project" value="UniProtKB-KW"/>
</dbReference>
<dbReference type="Gene3D" id="3.90.950.10">
    <property type="match status" value="1"/>
</dbReference>
<comment type="function">
    <text evidence="10">Pyrophosphatase that catalyzes the hydrolysis of nucleoside triphosphates to their monophosphate derivatives, with a high preference for the non-canonical purine nucleotides XTP (xanthosine triphosphate), dITP (deoxyinosine triphosphate) and ITP. Seems to function as a house-cleaning enzyme that removes non-canonical purine nucleotides from the nucleotide pool, thus preventing their incorporation into DNA/RNA and avoiding chromosomal lesions.</text>
</comment>
<keyword evidence="13" id="KW-1185">Reference proteome</keyword>
<comment type="catalytic activity">
    <reaction evidence="9 10">
        <text>XTP + H2O = XMP + diphosphate + H(+)</text>
        <dbReference type="Rhea" id="RHEA:28610"/>
        <dbReference type="ChEBI" id="CHEBI:15377"/>
        <dbReference type="ChEBI" id="CHEBI:15378"/>
        <dbReference type="ChEBI" id="CHEBI:33019"/>
        <dbReference type="ChEBI" id="CHEBI:57464"/>
        <dbReference type="ChEBI" id="CHEBI:61314"/>
        <dbReference type="EC" id="3.6.1.66"/>
    </reaction>
</comment>
<dbReference type="GO" id="GO:0017111">
    <property type="term" value="F:ribonucleoside triphosphate phosphatase activity"/>
    <property type="evidence" value="ECO:0007669"/>
    <property type="project" value="InterPro"/>
</dbReference>
<proteinExistence type="inferred from homology"/>
<comment type="caution">
    <text evidence="12">The sequence shown here is derived from an EMBL/GenBank/DDBJ whole genome shotgun (WGS) entry which is preliminary data.</text>
</comment>
<dbReference type="PATRIC" id="fig|45076.6.peg.1802"/>
<dbReference type="InterPro" id="IPR002637">
    <property type="entry name" value="RdgB/HAM1"/>
</dbReference>
<comment type="catalytic activity">
    <reaction evidence="10">
        <text>ITP + H2O = IMP + diphosphate + H(+)</text>
        <dbReference type="Rhea" id="RHEA:29399"/>
        <dbReference type="ChEBI" id="CHEBI:15377"/>
        <dbReference type="ChEBI" id="CHEBI:15378"/>
        <dbReference type="ChEBI" id="CHEBI:33019"/>
        <dbReference type="ChEBI" id="CHEBI:58053"/>
        <dbReference type="ChEBI" id="CHEBI:61402"/>
        <dbReference type="EC" id="3.6.1.66"/>
    </reaction>
</comment>
<dbReference type="GO" id="GO:0036220">
    <property type="term" value="F:ITP diphosphatase activity"/>
    <property type="evidence" value="ECO:0007669"/>
    <property type="project" value="UniProtKB-UniRule"/>
</dbReference>
<feature type="binding site" evidence="10">
    <location>
        <position position="175"/>
    </location>
    <ligand>
        <name>substrate</name>
    </ligand>
</feature>
<comment type="cofactor">
    <cofactor evidence="10">
        <name>Mg(2+)</name>
        <dbReference type="ChEBI" id="CHEBI:18420"/>
    </cofactor>
    <text evidence="10">Binds 1 Mg(2+) ion per subunit.</text>
</comment>
<dbReference type="GO" id="GO:0000166">
    <property type="term" value="F:nucleotide binding"/>
    <property type="evidence" value="ECO:0007669"/>
    <property type="project" value="UniProtKB-KW"/>
</dbReference>
<dbReference type="PANTHER" id="PTHR11067">
    <property type="entry name" value="INOSINE TRIPHOSPHATE PYROPHOSPHATASE/HAM1 PROTEIN"/>
    <property type="match status" value="1"/>
</dbReference>
<evidence type="ECO:0000256" key="3">
    <source>
        <dbReference type="ARBA" id="ARBA00022723"/>
    </source>
</evidence>
<dbReference type="InterPro" id="IPR029001">
    <property type="entry name" value="ITPase-like_fam"/>
</dbReference>
<dbReference type="HAMAP" id="MF_01405">
    <property type="entry name" value="Non_canon_purine_NTPase"/>
    <property type="match status" value="1"/>
</dbReference>
<evidence type="ECO:0000256" key="7">
    <source>
        <dbReference type="ARBA" id="ARBA00023080"/>
    </source>
</evidence>
<dbReference type="EC" id="3.6.1.66" evidence="10"/>
<dbReference type="InterPro" id="IPR020922">
    <property type="entry name" value="dITP/XTP_pyrophosphatase"/>
</dbReference>
<keyword evidence="3 10" id="KW-0479">Metal-binding</keyword>
<dbReference type="GO" id="GO:0046872">
    <property type="term" value="F:metal ion binding"/>
    <property type="evidence" value="ECO:0007669"/>
    <property type="project" value="UniProtKB-KW"/>
</dbReference>
<evidence type="ECO:0000313" key="12">
    <source>
        <dbReference type="EMBL" id="KTD78269.1"/>
    </source>
</evidence>
<evidence type="ECO:0000256" key="11">
    <source>
        <dbReference type="RuleBase" id="RU003781"/>
    </source>
</evidence>
<evidence type="ECO:0000256" key="5">
    <source>
        <dbReference type="ARBA" id="ARBA00022801"/>
    </source>
</evidence>
<organism evidence="12 13">
    <name type="scientific">Legionella worsleiensis</name>
    <dbReference type="NCBI Taxonomy" id="45076"/>
    <lineage>
        <taxon>Bacteria</taxon>
        <taxon>Pseudomonadati</taxon>
        <taxon>Pseudomonadota</taxon>
        <taxon>Gammaproteobacteria</taxon>
        <taxon>Legionellales</taxon>
        <taxon>Legionellaceae</taxon>
        <taxon>Legionella</taxon>
    </lineage>
</organism>
<dbReference type="Proteomes" id="UP000054662">
    <property type="component" value="Unassembled WGS sequence"/>
</dbReference>
<sequence length="196" mass="21062">MNEIILATGNKGKIREFQELLAPIRCIAQSSLGIDGAEETGLSFIENAIIKARHVSSLAKKPALADDSGLVVPSLNGQPGIYSARYAGQEASDQDNIQLLLENMKDLPTAQRHAYFYCAIALVQHATDPTPFIATGILHGSIALAAVGSGGFGYDPVFFIAEHQCTAAELPAQIKNSISHRAKALHHLREYMPILT</sequence>
<dbReference type="RefSeq" id="WP_058493456.1">
    <property type="nucleotide sequence ID" value="NZ_CBCRUR010000012.1"/>
</dbReference>
<evidence type="ECO:0000256" key="8">
    <source>
        <dbReference type="ARBA" id="ARBA00051875"/>
    </source>
</evidence>
<protein>
    <recommendedName>
        <fullName evidence="10">dITP/XTP pyrophosphatase</fullName>
        <ecNumber evidence="10">3.6.1.66</ecNumber>
    </recommendedName>
    <alternativeName>
        <fullName evidence="10">Non-canonical purine NTP pyrophosphatase</fullName>
    </alternativeName>
    <alternativeName>
        <fullName evidence="10">Non-standard purine NTP pyrophosphatase</fullName>
    </alternativeName>
    <alternativeName>
        <fullName evidence="10">Nucleoside-triphosphate diphosphatase</fullName>
    </alternativeName>
    <alternativeName>
        <fullName evidence="10">Nucleoside-triphosphate pyrophosphatase</fullName>
        <shortName evidence="10">NTPase</shortName>
    </alternativeName>
</protein>
<dbReference type="GO" id="GO:0036222">
    <property type="term" value="F:XTP diphosphatase activity"/>
    <property type="evidence" value="ECO:0007669"/>
    <property type="project" value="UniProtKB-UniRule"/>
</dbReference>
<evidence type="ECO:0000313" key="13">
    <source>
        <dbReference type="Proteomes" id="UP000054662"/>
    </source>
</evidence>
<comment type="catalytic activity">
    <reaction evidence="8 10">
        <text>dITP + H2O = dIMP + diphosphate + H(+)</text>
        <dbReference type="Rhea" id="RHEA:28342"/>
        <dbReference type="ChEBI" id="CHEBI:15377"/>
        <dbReference type="ChEBI" id="CHEBI:15378"/>
        <dbReference type="ChEBI" id="CHEBI:33019"/>
        <dbReference type="ChEBI" id="CHEBI:61194"/>
        <dbReference type="ChEBI" id="CHEBI:61382"/>
        <dbReference type="EC" id="3.6.1.66"/>
    </reaction>
</comment>
<dbReference type="SUPFAM" id="SSF52972">
    <property type="entry name" value="ITPase-like"/>
    <property type="match status" value="1"/>
</dbReference>
<feature type="binding site" evidence="10">
    <location>
        <position position="67"/>
    </location>
    <ligand>
        <name>Mg(2+)</name>
        <dbReference type="ChEBI" id="CHEBI:18420"/>
    </ligand>
</feature>
<feature type="active site" description="Proton acceptor" evidence="10">
    <location>
        <position position="67"/>
    </location>
</feature>
<feature type="binding site" evidence="10">
    <location>
        <position position="38"/>
    </location>
    <ligand>
        <name>Mg(2+)</name>
        <dbReference type="ChEBI" id="CHEBI:18420"/>
    </ligand>
</feature>
<name>A0A0W1AAA5_9GAMM</name>
<keyword evidence="6 10" id="KW-0460">Magnesium</keyword>
<feature type="binding site" evidence="10">
    <location>
        <begin position="152"/>
        <end position="155"/>
    </location>
    <ligand>
        <name>substrate</name>
    </ligand>
</feature>
<keyword evidence="4 10" id="KW-0547">Nucleotide-binding</keyword>
<dbReference type="GO" id="GO:0035870">
    <property type="term" value="F:dITP diphosphatase activity"/>
    <property type="evidence" value="ECO:0007669"/>
    <property type="project" value="UniProtKB-UniRule"/>
</dbReference>
<dbReference type="PANTHER" id="PTHR11067:SF9">
    <property type="entry name" value="INOSINE TRIPHOSPHATE PYROPHOSPHATASE"/>
    <property type="match status" value="1"/>
</dbReference>
<dbReference type="Pfam" id="PF01725">
    <property type="entry name" value="Ham1p_like"/>
    <property type="match status" value="1"/>
</dbReference>
<evidence type="ECO:0000256" key="1">
    <source>
        <dbReference type="ARBA" id="ARBA00008023"/>
    </source>
</evidence>
<dbReference type="GO" id="GO:0005829">
    <property type="term" value="C:cytosol"/>
    <property type="evidence" value="ECO:0007669"/>
    <property type="project" value="TreeGrafter"/>
</dbReference>
<evidence type="ECO:0000256" key="4">
    <source>
        <dbReference type="ARBA" id="ARBA00022741"/>
    </source>
</evidence>
<dbReference type="GO" id="GO:0009146">
    <property type="term" value="P:purine nucleoside triphosphate catabolic process"/>
    <property type="evidence" value="ECO:0007669"/>
    <property type="project" value="UniProtKB-UniRule"/>
</dbReference>
<comment type="similarity">
    <text evidence="1 10 11">Belongs to the HAM1 NTPase family.</text>
</comment>
<comment type="subunit">
    <text evidence="2 10">Homodimer.</text>
</comment>
<evidence type="ECO:0000256" key="9">
    <source>
        <dbReference type="ARBA" id="ARBA00052017"/>
    </source>
</evidence>
<dbReference type="CDD" id="cd00515">
    <property type="entry name" value="HAM1"/>
    <property type="match status" value="1"/>
</dbReference>
<feature type="binding site" evidence="10">
    <location>
        <begin position="180"/>
        <end position="181"/>
    </location>
    <ligand>
        <name>substrate</name>
    </ligand>
</feature>